<evidence type="ECO:0000256" key="16">
    <source>
        <dbReference type="ARBA" id="ARBA00029433"/>
    </source>
</evidence>
<evidence type="ECO:0000256" key="8">
    <source>
        <dbReference type="ARBA" id="ARBA00022553"/>
    </source>
</evidence>
<comment type="subcellular location">
    <subcellularLocation>
        <location evidence="2">Cell membrane</location>
    </subcellularLocation>
    <subcellularLocation>
        <location evidence="3">Cytoplasm</location>
    </subcellularLocation>
    <subcellularLocation>
        <location evidence="16">Endomembrane system</location>
        <topology evidence="16">Peripheral membrane protein</topology>
        <orientation evidence="16">Cytoplasmic side</orientation>
    </subcellularLocation>
    <subcellularLocation>
        <location evidence="1">Nucleus</location>
    </subcellularLocation>
</comment>
<dbReference type="EC" id="2.7.10.2" evidence="4"/>
<evidence type="ECO:0000256" key="17">
    <source>
        <dbReference type="SAM" id="MobiDB-lite"/>
    </source>
</evidence>
<keyword evidence="6" id="KW-1003">Cell membrane</keyword>
<evidence type="ECO:0000256" key="10">
    <source>
        <dbReference type="ARBA" id="ARBA00022741"/>
    </source>
</evidence>
<dbReference type="GO" id="GO:0042059">
    <property type="term" value="P:negative regulation of epidermal growth factor receptor signaling pathway"/>
    <property type="evidence" value="ECO:0007669"/>
    <property type="project" value="TreeGrafter"/>
</dbReference>
<dbReference type="Proteomes" id="UP000292052">
    <property type="component" value="Unassembled WGS sequence"/>
</dbReference>
<dbReference type="InterPro" id="IPR015116">
    <property type="entry name" value="Cdc42-bd-like"/>
</dbReference>
<protein>
    <recommendedName>
        <fullName evidence="4">non-specific protein-tyrosine kinase</fullName>
        <ecNumber evidence="4">2.7.10.2</ecNumber>
    </recommendedName>
</protein>
<keyword evidence="7" id="KW-0963">Cytoplasm</keyword>
<feature type="domain" description="Cdc42 binding" evidence="18">
    <location>
        <begin position="94"/>
        <end position="157"/>
    </location>
</feature>
<comment type="caution">
    <text evidence="20">The sequence shown here is derived from an EMBL/GenBank/DDBJ whole genome shotgun (WGS) entry which is preliminary data.</text>
</comment>
<dbReference type="Gene3D" id="4.10.680.10">
    <property type="entry name" value="Cdc42-like binding domain"/>
    <property type="match status" value="1"/>
</dbReference>
<keyword evidence="13" id="KW-0472">Membrane</keyword>
<keyword evidence="15" id="KW-0539">Nucleus</keyword>
<evidence type="ECO:0000313" key="21">
    <source>
        <dbReference type="Proteomes" id="UP000292052"/>
    </source>
</evidence>
<evidence type="ECO:0000256" key="12">
    <source>
        <dbReference type="ARBA" id="ARBA00022840"/>
    </source>
</evidence>
<dbReference type="PANTHER" id="PTHR14254:SF2">
    <property type="entry name" value="NON-SPECIFIC PROTEIN-TYROSINE KINASE"/>
    <property type="match status" value="1"/>
</dbReference>
<evidence type="ECO:0000259" key="19">
    <source>
        <dbReference type="Pfam" id="PF22931"/>
    </source>
</evidence>
<evidence type="ECO:0000256" key="2">
    <source>
        <dbReference type="ARBA" id="ARBA00004236"/>
    </source>
</evidence>
<dbReference type="Gene3D" id="2.30.30.40">
    <property type="entry name" value="SH3 Domains"/>
    <property type="match status" value="1"/>
</dbReference>
<dbReference type="GO" id="GO:0004715">
    <property type="term" value="F:non-membrane spanning protein tyrosine kinase activity"/>
    <property type="evidence" value="ECO:0007669"/>
    <property type="project" value="UniProtKB-EC"/>
</dbReference>
<evidence type="ECO:0000313" key="20">
    <source>
        <dbReference type="EMBL" id="RZC38169.1"/>
    </source>
</evidence>
<feature type="compositionally biased region" description="Polar residues" evidence="17">
    <location>
        <begin position="212"/>
        <end position="228"/>
    </location>
</feature>
<dbReference type="Pfam" id="PF22931">
    <property type="entry name" value="SAM_TNK"/>
    <property type="match status" value="1"/>
</dbReference>
<evidence type="ECO:0000256" key="6">
    <source>
        <dbReference type="ARBA" id="ARBA00022475"/>
    </source>
</evidence>
<dbReference type="InterPro" id="IPR037085">
    <property type="entry name" value="Cdc42-bd-like_dom_sf"/>
</dbReference>
<dbReference type="InterPro" id="IPR055175">
    <property type="entry name" value="ACK/TNK-like_SAM"/>
</dbReference>
<evidence type="ECO:0000256" key="15">
    <source>
        <dbReference type="ARBA" id="ARBA00023242"/>
    </source>
</evidence>
<feature type="region of interest" description="Disordered" evidence="17">
    <location>
        <begin position="181"/>
        <end position="239"/>
    </location>
</feature>
<keyword evidence="12" id="KW-0067">ATP-binding</keyword>
<proteinExistence type="predicted"/>
<reference evidence="20 21" key="1">
    <citation type="submission" date="2017-03" db="EMBL/GenBank/DDBJ databases">
        <title>Genome of the blue death feigning beetle - Asbolus verrucosus.</title>
        <authorList>
            <person name="Rider S.D."/>
        </authorList>
    </citation>
    <scope>NUCLEOTIDE SEQUENCE [LARGE SCALE GENOMIC DNA]</scope>
    <source>
        <strain evidence="20">Butters</strain>
        <tissue evidence="20">Head and leg muscle</tissue>
    </source>
</reference>
<keyword evidence="9" id="KW-0808">Transferase</keyword>
<dbReference type="PANTHER" id="PTHR14254">
    <property type="entry name" value="GENE 33 POLYPEPTIDE"/>
    <property type="match status" value="1"/>
</dbReference>
<name>A0A482W0D0_ASBVE</name>
<evidence type="ECO:0000256" key="13">
    <source>
        <dbReference type="ARBA" id="ARBA00023136"/>
    </source>
</evidence>
<dbReference type="FunFam" id="4.10.680.10:FF:000001">
    <property type="entry name" value="activated CDC42 kinase 1 isoform X1"/>
    <property type="match status" value="1"/>
</dbReference>
<feature type="non-terminal residue" evidence="20">
    <location>
        <position position="239"/>
    </location>
</feature>
<gene>
    <name evidence="20" type="ORF">BDFB_011399</name>
</gene>
<keyword evidence="10" id="KW-0547">Nucleotide-binding</keyword>
<accession>A0A482W0D0</accession>
<evidence type="ECO:0000256" key="7">
    <source>
        <dbReference type="ARBA" id="ARBA00022490"/>
    </source>
</evidence>
<dbReference type="GO" id="GO:0005737">
    <property type="term" value="C:cytoplasm"/>
    <property type="evidence" value="ECO:0007669"/>
    <property type="project" value="UniProtKB-SubCell"/>
</dbReference>
<keyword evidence="14" id="KW-0829">Tyrosine-protein kinase</keyword>
<keyword evidence="5" id="KW-0728">SH3 domain</keyword>
<dbReference type="STRING" id="1661398.A0A482W0D0"/>
<evidence type="ECO:0000256" key="14">
    <source>
        <dbReference type="ARBA" id="ARBA00023137"/>
    </source>
</evidence>
<dbReference type="GO" id="GO:0005524">
    <property type="term" value="F:ATP binding"/>
    <property type="evidence" value="ECO:0007669"/>
    <property type="project" value="UniProtKB-KW"/>
</dbReference>
<keyword evidence="8" id="KW-0597">Phosphoprotein</keyword>
<evidence type="ECO:0000256" key="11">
    <source>
        <dbReference type="ARBA" id="ARBA00022777"/>
    </source>
</evidence>
<evidence type="ECO:0000256" key="1">
    <source>
        <dbReference type="ARBA" id="ARBA00004123"/>
    </source>
</evidence>
<sequence>MAEDGIDLIREILIDVQLVQFLLPIRDDLQITRLEHFDYVKAEDLENIGLSKPGDEIAIIDGSAELYWWKGQNQRTFDIGVFARCLVDPMRPKQPEDISKPLQNSFIHTGHGAAFGESWGSPAYIDDMYLRNPMEPPDVIGLQREAKPSPQLCDRKKVVKNTNSLHKKPSDKLFNYRKLTNESSFKAKPQRPPQPKFDSSREGILIDLSPEMTGSQQKKVGSPESRTVSILDEPIDVMQ</sequence>
<keyword evidence="11" id="KW-0418">Kinase</keyword>
<evidence type="ECO:0000259" key="18">
    <source>
        <dbReference type="Pfam" id="PF09027"/>
    </source>
</evidence>
<evidence type="ECO:0000256" key="4">
    <source>
        <dbReference type="ARBA" id="ARBA00011903"/>
    </source>
</evidence>
<evidence type="ECO:0000256" key="3">
    <source>
        <dbReference type="ARBA" id="ARBA00004496"/>
    </source>
</evidence>
<feature type="domain" description="ACK/TNK-like SAM" evidence="19">
    <location>
        <begin position="10"/>
        <end position="53"/>
    </location>
</feature>
<dbReference type="OrthoDB" id="635774at2759"/>
<dbReference type="InterPro" id="IPR052112">
    <property type="entry name" value="EGFR_SigReg_Kinase"/>
</dbReference>
<dbReference type="Pfam" id="PF09027">
    <property type="entry name" value="GTPase_binding"/>
    <property type="match status" value="1"/>
</dbReference>
<organism evidence="20 21">
    <name type="scientific">Asbolus verrucosus</name>
    <name type="common">Desert ironclad beetle</name>
    <dbReference type="NCBI Taxonomy" id="1661398"/>
    <lineage>
        <taxon>Eukaryota</taxon>
        <taxon>Metazoa</taxon>
        <taxon>Ecdysozoa</taxon>
        <taxon>Arthropoda</taxon>
        <taxon>Hexapoda</taxon>
        <taxon>Insecta</taxon>
        <taxon>Pterygota</taxon>
        <taxon>Neoptera</taxon>
        <taxon>Endopterygota</taxon>
        <taxon>Coleoptera</taxon>
        <taxon>Polyphaga</taxon>
        <taxon>Cucujiformia</taxon>
        <taxon>Tenebrionidae</taxon>
        <taxon>Pimeliinae</taxon>
        <taxon>Asbolus</taxon>
    </lineage>
</organism>
<dbReference type="AlphaFoldDB" id="A0A482W0D0"/>
<keyword evidence="21" id="KW-1185">Reference proteome</keyword>
<evidence type="ECO:0000256" key="9">
    <source>
        <dbReference type="ARBA" id="ARBA00022679"/>
    </source>
</evidence>
<dbReference type="EMBL" id="QDEB01045935">
    <property type="protein sequence ID" value="RZC38169.1"/>
    <property type="molecule type" value="Genomic_DNA"/>
</dbReference>
<evidence type="ECO:0000256" key="5">
    <source>
        <dbReference type="ARBA" id="ARBA00022443"/>
    </source>
</evidence>